<feature type="domain" description="T2SS protein K first SAM-like" evidence="13">
    <location>
        <begin position="126"/>
        <end position="220"/>
    </location>
</feature>
<keyword evidence="5 10" id="KW-0997">Cell inner membrane</keyword>
<reference evidence="14 15" key="1">
    <citation type="submission" date="2016-07" db="EMBL/GenBank/DDBJ databases">
        <title>Genome analysis of Burkholderia fungorum ES3-20.</title>
        <authorList>
            <person name="Xu D."/>
            <person name="Yao R."/>
            <person name="Zheng S."/>
        </authorList>
    </citation>
    <scope>NUCLEOTIDE SEQUENCE [LARGE SCALE GENOMIC DNA]</scope>
    <source>
        <strain evidence="14 15">ES3-20</strain>
    </source>
</reference>
<dbReference type="Gene3D" id="3.30.1300.30">
    <property type="entry name" value="GSPII I/J protein-like"/>
    <property type="match status" value="1"/>
</dbReference>
<organism evidence="14 15">
    <name type="scientific">Paraburkholderia fungorum</name>
    <dbReference type="NCBI Taxonomy" id="134537"/>
    <lineage>
        <taxon>Bacteria</taxon>
        <taxon>Pseudomonadati</taxon>
        <taxon>Pseudomonadota</taxon>
        <taxon>Betaproteobacteria</taxon>
        <taxon>Burkholderiales</taxon>
        <taxon>Burkholderiaceae</taxon>
        <taxon>Paraburkholderia</taxon>
    </lineage>
</organism>
<dbReference type="NCBIfam" id="NF037980">
    <property type="entry name" value="T2SS_GspK"/>
    <property type="match status" value="1"/>
</dbReference>
<evidence type="ECO:0000256" key="9">
    <source>
        <dbReference type="ARBA" id="ARBA00023136"/>
    </source>
</evidence>
<dbReference type="EMBL" id="MCAS01000012">
    <property type="protein sequence ID" value="RKF46580.1"/>
    <property type="molecule type" value="Genomic_DNA"/>
</dbReference>
<comment type="subcellular location">
    <subcellularLocation>
        <location evidence="1 10">Cell inner membrane</location>
    </subcellularLocation>
</comment>
<evidence type="ECO:0000256" key="4">
    <source>
        <dbReference type="ARBA" id="ARBA00022475"/>
    </source>
</evidence>
<accession>A0A420GMY1</accession>
<gene>
    <name evidence="14" type="ORF">BCY88_02910</name>
</gene>
<dbReference type="OrthoDB" id="5293133at2"/>
<proteinExistence type="inferred from homology"/>
<dbReference type="Pfam" id="PF03934">
    <property type="entry name" value="T2SSK"/>
    <property type="match status" value="1"/>
</dbReference>
<evidence type="ECO:0000256" key="11">
    <source>
        <dbReference type="SAM" id="Phobius"/>
    </source>
</evidence>
<comment type="similarity">
    <text evidence="2 10">Belongs to the GSP K family.</text>
</comment>
<keyword evidence="6 11" id="KW-0812">Transmembrane</keyword>
<dbReference type="InterPro" id="IPR049031">
    <property type="entry name" value="T2SSK_SAM-like_1st"/>
</dbReference>
<feature type="transmembrane region" description="Helical" evidence="11">
    <location>
        <begin position="18"/>
        <end position="39"/>
    </location>
</feature>
<dbReference type="PANTHER" id="PTHR38831">
    <property type="entry name" value="TYPE II SECRETION SYSTEM PROTEIN K"/>
    <property type="match status" value="1"/>
</dbReference>
<sequence length="330" mass="35333">MKDAGGVDRFGTARQRGVAIITVLLIVALVATLAASLVWRELVAVRDVENQRVAAQTMWVERAAIQWSRQVLREQATASNVVYAGQRWSLPVKNLALADFLPRNVLAVNGELARAKISGEMEDAQAKFNLMNLVSRAGPSAPFQINAEGLAAYRRLLSSLGLSPGLAQLTAAHMLQSLGDGAGANGWPLQLVTVDDLIRIPGYDARTVQTLMPLVTVLPDFTMVNANTATAPVLTAAIPTLSAGQAQTLIERRNTAYFVSTGDIATVLAAGMTNGELPAGSLVGVNSGYFIVHCRIVSDRIDTRVDTLIARYGVGDFSWTAVVWVHRLTS</sequence>
<evidence type="ECO:0000313" key="14">
    <source>
        <dbReference type="EMBL" id="RKF46580.1"/>
    </source>
</evidence>
<name>A0A420GMY1_9BURK</name>
<dbReference type="GO" id="GO:0005886">
    <property type="term" value="C:plasma membrane"/>
    <property type="evidence" value="ECO:0007669"/>
    <property type="project" value="UniProtKB-SubCell"/>
</dbReference>
<feature type="domain" description="T2SS protein K second SAM-like" evidence="12">
    <location>
        <begin position="224"/>
        <end position="269"/>
    </location>
</feature>
<dbReference type="InterPro" id="IPR005628">
    <property type="entry name" value="GspK"/>
</dbReference>
<evidence type="ECO:0000256" key="7">
    <source>
        <dbReference type="ARBA" id="ARBA00022927"/>
    </source>
</evidence>
<dbReference type="InterPro" id="IPR038072">
    <property type="entry name" value="GspK_central_sf"/>
</dbReference>
<evidence type="ECO:0000313" key="15">
    <source>
        <dbReference type="Proteomes" id="UP000283709"/>
    </source>
</evidence>
<dbReference type="PANTHER" id="PTHR38831:SF1">
    <property type="entry name" value="TYPE II SECRETION SYSTEM PROTEIN K-RELATED"/>
    <property type="match status" value="1"/>
</dbReference>
<dbReference type="SUPFAM" id="SSF158544">
    <property type="entry name" value="GspK insert domain-like"/>
    <property type="match status" value="1"/>
</dbReference>
<comment type="caution">
    <text evidence="14">The sequence shown here is derived from an EMBL/GenBank/DDBJ whole genome shotgun (WGS) entry which is preliminary data.</text>
</comment>
<dbReference type="Proteomes" id="UP000283709">
    <property type="component" value="Unassembled WGS sequence"/>
</dbReference>
<dbReference type="InterPro" id="IPR049179">
    <property type="entry name" value="T2SSK_SAM-like_2nd"/>
</dbReference>
<evidence type="ECO:0000259" key="13">
    <source>
        <dbReference type="Pfam" id="PF21687"/>
    </source>
</evidence>
<dbReference type="PIRSF" id="PIRSF002786">
    <property type="entry name" value="XcpX"/>
    <property type="match status" value="1"/>
</dbReference>
<dbReference type="Pfam" id="PF21687">
    <property type="entry name" value="T2SSK_1st"/>
    <property type="match status" value="1"/>
</dbReference>
<evidence type="ECO:0000256" key="8">
    <source>
        <dbReference type="ARBA" id="ARBA00022989"/>
    </source>
</evidence>
<evidence type="ECO:0000256" key="2">
    <source>
        <dbReference type="ARBA" id="ARBA00007246"/>
    </source>
</evidence>
<keyword evidence="3 10" id="KW-0813">Transport</keyword>
<evidence type="ECO:0000256" key="6">
    <source>
        <dbReference type="ARBA" id="ARBA00022692"/>
    </source>
</evidence>
<evidence type="ECO:0000259" key="12">
    <source>
        <dbReference type="Pfam" id="PF03934"/>
    </source>
</evidence>
<keyword evidence="9 10" id="KW-0472">Membrane</keyword>
<keyword evidence="4 10" id="KW-1003">Cell membrane</keyword>
<evidence type="ECO:0000256" key="3">
    <source>
        <dbReference type="ARBA" id="ARBA00022448"/>
    </source>
</evidence>
<protein>
    <recommendedName>
        <fullName evidence="10">Type II secretion system protein K</fullName>
    </recommendedName>
</protein>
<keyword evidence="8 11" id="KW-1133">Transmembrane helix</keyword>
<keyword evidence="7" id="KW-0653">Protein transport</keyword>
<dbReference type="AlphaFoldDB" id="A0A420GMY1"/>
<evidence type="ECO:0000256" key="5">
    <source>
        <dbReference type="ARBA" id="ARBA00022519"/>
    </source>
</evidence>
<evidence type="ECO:0000256" key="1">
    <source>
        <dbReference type="ARBA" id="ARBA00004533"/>
    </source>
</evidence>
<dbReference type="GO" id="GO:0009306">
    <property type="term" value="P:protein secretion"/>
    <property type="evidence" value="ECO:0007669"/>
    <property type="project" value="InterPro"/>
</dbReference>
<evidence type="ECO:0000256" key="10">
    <source>
        <dbReference type="PIRNR" id="PIRNR002786"/>
    </source>
</evidence>